<dbReference type="GO" id="GO:0017057">
    <property type="term" value="F:6-phosphogluconolactonase activity"/>
    <property type="evidence" value="ECO:0007669"/>
    <property type="project" value="TreeGrafter"/>
</dbReference>
<dbReference type="HOGENOM" id="CLU_038716_1_0_1"/>
<dbReference type="FunFam" id="2.130.10.10:FF:001181">
    <property type="entry name" value="Unplaced genomic scaffold supercont1.10, whole genome shotgun sequence"/>
    <property type="match status" value="1"/>
</dbReference>
<keyword evidence="3" id="KW-1185">Reference proteome</keyword>
<dbReference type="OMA" id="VGFHPSW"/>
<protein>
    <submittedName>
        <fullName evidence="2">Uncharacterized protein</fullName>
    </submittedName>
</protein>
<dbReference type="AlphaFoldDB" id="A0A095EMK9"/>
<dbReference type="STRING" id="294750.A0A095EMK9"/>
<comment type="similarity">
    <text evidence="1">Belongs to the cycloisomerase 2 family.</text>
</comment>
<reference evidence="2 3" key="2">
    <citation type="journal article" date="2018" name="Proc. Natl. Acad. Sci.">
        <title>RNAi is a critical determinant of centromere evolution in closely related fungi.</title>
        <authorList>
            <person name="Yadav V."/>
            <person name="Sun S."/>
            <person name="Billmyre R.B."/>
            <person name="Thimmappa B.C."/>
            <person name="Shea T."/>
            <person name="Lintner R."/>
            <person name="Bakkeren G."/>
            <person name="Cuomo C.A."/>
            <person name="Heitman J."/>
            <person name="Sanyal K."/>
        </authorList>
    </citation>
    <scope>NUCLEOTIDE SEQUENCE [LARGE SCALE GENOMIC DNA]</scope>
    <source>
        <strain evidence="2 3">R265</strain>
    </source>
</reference>
<sequence>MTTNKHLLLLGTHDTHIHAVIFDSEARTLTRAASTVASEQPSWLARHPDSNLKDLIYVNGWVEGKLFVYRLLDDQGRLELLSEASSGGKGPTHLDILPDGSGMFVAHYGSGTVIFLPLDGQGLFTRQEPLLEHIFTPSHSPLKHHRQEQAHVHQIVLHEGEILVPDLGSNKVWKLKWTGKNFDVVGEISGLEDGDGPRHCVVHPQGTHIYVVNELSSQLTIHTLPKDGPSRLINRFSMLPEGDKAESRPTGASEIILLPSTRPGGPLLLITSNRDSPVFETDTLALFSVSPTDGADVRRTEKGWMEGIGRHLRGVGADESGKWVAVLGRDSGGLNIFERDGADGLDLNEVAKLEVENTVMPLWVN</sequence>
<dbReference type="OrthoDB" id="9972196at2759"/>
<dbReference type="InterPro" id="IPR019405">
    <property type="entry name" value="Lactonase_7-beta_prop"/>
</dbReference>
<evidence type="ECO:0000313" key="2">
    <source>
        <dbReference type="EMBL" id="KGB78333.1"/>
    </source>
</evidence>
<name>A0A095EMK9_CRYD2</name>
<reference evidence="2 3" key="1">
    <citation type="journal article" date="2011" name="MBio">
        <title>Genome variation in Cryptococcus gattii, an emerging pathogen of immunocompetent hosts.</title>
        <authorList>
            <person name="D'Souza C.A."/>
            <person name="Kronstad J.W."/>
            <person name="Taylor G."/>
            <person name="Warren R."/>
            <person name="Yuen M."/>
            <person name="Hu G."/>
            <person name="Jung W.H."/>
            <person name="Sham A."/>
            <person name="Kidd S.E."/>
            <person name="Tangen K."/>
            <person name="Lee N."/>
            <person name="Zeilmaker T."/>
            <person name="Sawkins J."/>
            <person name="McVicker G."/>
            <person name="Shah S."/>
            <person name="Gnerre S."/>
            <person name="Griggs A."/>
            <person name="Zeng Q."/>
            <person name="Bartlett K."/>
            <person name="Li W."/>
            <person name="Wang X."/>
            <person name="Heitman J."/>
            <person name="Stajich J.E."/>
            <person name="Fraser J.A."/>
            <person name="Meyer W."/>
            <person name="Carter D."/>
            <person name="Schein J."/>
            <person name="Krzywinski M."/>
            <person name="Kwon-Chung K.J."/>
            <person name="Varma A."/>
            <person name="Wang J."/>
            <person name="Brunham R."/>
            <person name="Fyfe M."/>
            <person name="Ouellette B.F."/>
            <person name="Siddiqui A."/>
            <person name="Marra M."/>
            <person name="Jones S."/>
            <person name="Holt R."/>
            <person name="Birren B.W."/>
            <person name="Galagan J.E."/>
            <person name="Cuomo C.A."/>
        </authorList>
    </citation>
    <scope>NUCLEOTIDE SEQUENCE [LARGE SCALE GENOMIC DNA]</scope>
    <source>
        <strain evidence="2 3">R265</strain>
    </source>
</reference>
<dbReference type="Pfam" id="PF10282">
    <property type="entry name" value="Lactonase"/>
    <property type="match status" value="1"/>
</dbReference>
<dbReference type="PANTHER" id="PTHR30344">
    <property type="entry name" value="6-PHOSPHOGLUCONOLACTONASE-RELATED"/>
    <property type="match status" value="1"/>
</dbReference>
<accession>A0A095EMK9</accession>
<dbReference type="PANTHER" id="PTHR30344:SF1">
    <property type="entry name" value="6-PHOSPHOGLUCONOLACTONASE"/>
    <property type="match status" value="1"/>
</dbReference>
<dbReference type="Proteomes" id="UP000029445">
    <property type="component" value="Chromosome 11"/>
</dbReference>
<gene>
    <name evidence="2" type="ORF">CNBG_3895</name>
</gene>
<dbReference type="KEGG" id="cdeu:CNBG_3895"/>
<evidence type="ECO:0000256" key="1">
    <source>
        <dbReference type="ARBA" id="ARBA00005564"/>
    </source>
</evidence>
<dbReference type="VEuPathDB" id="FungiDB:CNBG_3895"/>
<dbReference type="InterPro" id="IPR050282">
    <property type="entry name" value="Cycloisomerase_2"/>
</dbReference>
<organism evidence="2 3">
    <name type="scientific">Cryptococcus deuterogattii (strain R265)</name>
    <name type="common">Cryptococcus gattii VGII (strain R265)</name>
    <dbReference type="NCBI Taxonomy" id="294750"/>
    <lineage>
        <taxon>Eukaryota</taxon>
        <taxon>Fungi</taxon>
        <taxon>Dikarya</taxon>
        <taxon>Basidiomycota</taxon>
        <taxon>Agaricomycotina</taxon>
        <taxon>Tremellomycetes</taxon>
        <taxon>Tremellales</taxon>
        <taxon>Cryptococcaceae</taxon>
        <taxon>Cryptococcus</taxon>
        <taxon>Cryptococcus gattii species complex</taxon>
    </lineage>
</organism>
<evidence type="ECO:0000313" key="3">
    <source>
        <dbReference type="Proteomes" id="UP000029445"/>
    </source>
</evidence>
<dbReference type="Gene3D" id="2.130.10.10">
    <property type="entry name" value="YVTN repeat-like/Quinoprotein amine dehydrogenase"/>
    <property type="match status" value="1"/>
</dbReference>
<dbReference type="RefSeq" id="XP_062884086.1">
    <property type="nucleotide sequence ID" value="XM_063027868.1"/>
</dbReference>
<dbReference type="GeneID" id="88180143"/>
<dbReference type="SUPFAM" id="SSF75011">
    <property type="entry name" value="3-carboxy-cis,cis-mucoante lactonizing enzyme"/>
    <property type="match status" value="1"/>
</dbReference>
<dbReference type="EMBL" id="CP025769">
    <property type="protein sequence ID" value="KGB78333.1"/>
    <property type="molecule type" value="Genomic_DNA"/>
</dbReference>
<dbReference type="InterPro" id="IPR015943">
    <property type="entry name" value="WD40/YVTN_repeat-like_dom_sf"/>
</dbReference>
<proteinExistence type="inferred from homology"/>